<dbReference type="HOGENOM" id="CLU_047590_1_0_1"/>
<dbReference type="VEuPathDB" id="FungiDB:HMPREF1541_09542"/>
<proteinExistence type="predicted"/>
<evidence type="ECO:0000313" key="2">
    <source>
        <dbReference type="EMBL" id="ETN45709.1"/>
    </source>
</evidence>
<evidence type="ECO:0000313" key="3">
    <source>
        <dbReference type="Proteomes" id="UP000030752"/>
    </source>
</evidence>
<feature type="region of interest" description="Disordered" evidence="1">
    <location>
        <begin position="280"/>
        <end position="341"/>
    </location>
</feature>
<gene>
    <name evidence="2" type="ORF">HMPREF1541_09542</name>
</gene>
<accession>W2SCQ1</accession>
<reference evidence="2 3" key="1">
    <citation type="submission" date="2013-03" db="EMBL/GenBank/DDBJ databases">
        <title>The Genome Sequence of Phialophora europaea CBS 101466.</title>
        <authorList>
            <consortium name="The Broad Institute Genomics Platform"/>
            <person name="Cuomo C."/>
            <person name="de Hoog S."/>
            <person name="Gorbushina A."/>
            <person name="Walker B."/>
            <person name="Young S.K."/>
            <person name="Zeng Q."/>
            <person name="Gargeya S."/>
            <person name="Fitzgerald M."/>
            <person name="Haas B."/>
            <person name="Abouelleil A."/>
            <person name="Allen A.W."/>
            <person name="Alvarado L."/>
            <person name="Arachchi H.M."/>
            <person name="Berlin A.M."/>
            <person name="Chapman S.B."/>
            <person name="Gainer-Dewar J."/>
            <person name="Goldberg J."/>
            <person name="Griggs A."/>
            <person name="Gujja S."/>
            <person name="Hansen M."/>
            <person name="Howarth C."/>
            <person name="Imamovic A."/>
            <person name="Ireland A."/>
            <person name="Larimer J."/>
            <person name="McCowan C."/>
            <person name="Murphy C."/>
            <person name="Pearson M."/>
            <person name="Poon T.W."/>
            <person name="Priest M."/>
            <person name="Roberts A."/>
            <person name="Saif S."/>
            <person name="Shea T."/>
            <person name="Sisk P."/>
            <person name="Sykes S."/>
            <person name="Wortman J."/>
            <person name="Nusbaum C."/>
            <person name="Birren B."/>
        </authorList>
    </citation>
    <scope>NUCLEOTIDE SEQUENCE [LARGE SCALE GENOMIC DNA]</scope>
    <source>
        <strain evidence="2 3">CBS 101466</strain>
    </source>
</reference>
<organism evidence="2 3">
    <name type="scientific">Cyphellophora europaea (strain CBS 101466)</name>
    <name type="common">Phialophora europaea</name>
    <dbReference type="NCBI Taxonomy" id="1220924"/>
    <lineage>
        <taxon>Eukaryota</taxon>
        <taxon>Fungi</taxon>
        <taxon>Dikarya</taxon>
        <taxon>Ascomycota</taxon>
        <taxon>Pezizomycotina</taxon>
        <taxon>Eurotiomycetes</taxon>
        <taxon>Chaetothyriomycetidae</taxon>
        <taxon>Chaetothyriales</taxon>
        <taxon>Cyphellophoraceae</taxon>
        <taxon>Cyphellophora</taxon>
    </lineage>
</organism>
<dbReference type="OrthoDB" id="2118965at2759"/>
<name>W2SCQ1_CYPE1</name>
<dbReference type="AlphaFoldDB" id="W2SCQ1"/>
<feature type="compositionally biased region" description="Polar residues" evidence="1">
    <location>
        <begin position="249"/>
        <end position="260"/>
    </location>
</feature>
<dbReference type="Proteomes" id="UP000030752">
    <property type="component" value="Unassembled WGS sequence"/>
</dbReference>
<dbReference type="RefSeq" id="XP_008712437.1">
    <property type="nucleotide sequence ID" value="XM_008714215.1"/>
</dbReference>
<feature type="region of interest" description="Disordered" evidence="1">
    <location>
        <begin position="87"/>
        <end position="119"/>
    </location>
</feature>
<keyword evidence="3" id="KW-1185">Reference proteome</keyword>
<sequence length="341" mass="36462">MQAAKDAVHKFTSKRGHDTTVDENVTGAVTKENIRPHQHEERTQALDREVHQDHYHTTVQPVSHQEQLPEKHTHNLIPTEHREIRHEDPNHSKSQAAAHLAQFQSGSTTHETTRSAENKATVAGEHVHHHVHETVVPVVHKETIQPEVVHTTQPIHETHHAPSQHHGISALPMKSLDEFKSGGGTLDGHAKSAHEEYDGAPRPYNDKLSTTLDKLGFKEGTNSHGQQAQHAGNVNPATGESGIGAGQHSAGQHQTGTHNTSSGLGGAGAGAGLGAGAAAASALDSHKHGHEHTGRDSGVGGLRRSGSQSSSDYEYAADGSKVGKNKLGRHQQEGMTEGRVL</sequence>
<evidence type="ECO:0008006" key="4">
    <source>
        <dbReference type="Google" id="ProtNLM"/>
    </source>
</evidence>
<dbReference type="InParanoid" id="W2SCQ1"/>
<dbReference type="PANTHER" id="PTHR38703:SF1">
    <property type="entry name" value="ALLERGEN"/>
    <property type="match status" value="1"/>
</dbReference>
<feature type="region of interest" description="Disordered" evidence="1">
    <location>
        <begin position="175"/>
        <end position="268"/>
    </location>
</feature>
<dbReference type="STRING" id="1220924.W2SCQ1"/>
<feature type="compositionally biased region" description="Polar residues" evidence="1">
    <location>
        <begin position="220"/>
        <end position="238"/>
    </location>
</feature>
<evidence type="ECO:0000256" key="1">
    <source>
        <dbReference type="SAM" id="MobiDB-lite"/>
    </source>
</evidence>
<dbReference type="PANTHER" id="PTHR38703">
    <property type="entry name" value="CHROMOSOME 8, WHOLE GENOME SHOTGUN SEQUENCE"/>
    <property type="match status" value="1"/>
</dbReference>
<feature type="compositionally biased region" description="Basic and acidic residues" evidence="1">
    <location>
        <begin position="188"/>
        <end position="199"/>
    </location>
</feature>
<dbReference type="eggNOG" id="ENOG502S2AG">
    <property type="taxonomic scope" value="Eukaryota"/>
</dbReference>
<protein>
    <recommendedName>
        <fullName evidence="4">Allergen</fullName>
    </recommendedName>
</protein>
<dbReference type="GeneID" id="19976881"/>
<dbReference type="EMBL" id="KB822712">
    <property type="protein sequence ID" value="ETN45709.1"/>
    <property type="molecule type" value="Genomic_DNA"/>
</dbReference>